<keyword evidence="2" id="KW-0547">Nucleotide-binding</keyword>
<feature type="domain" description="Bacterial type II secretion system protein E" evidence="4">
    <location>
        <begin position="376"/>
        <end position="390"/>
    </location>
</feature>
<evidence type="ECO:0000313" key="5">
    <source>
        <dbReference type="EMBL" id="OGF96906.1"/>
    </source>
</evidence>
<evidence type="ECO:0000313" key="6">
    <source>
        <dbReference type="Proteomes" id="UP000176992"/>
    </source>
</evidence>
<dbReference type="InterPro" id="IPR003593">
    <property type="entry name" value="AAA+_ATPase"/>
</dbReference>
<dbReference type="Pfam" id="PF05157">
    <property type="entry name" value="MshEN"/>
    <property type="match status" value="1"/>
</dbReference>
<dbReference type="FunFam" id="3.40.50.300:FF:000398">
    <property type="entry name" value="Type IV pilus assembly ATPase PilB"/>
    <property type="match status" value="1"/>
</dbReference>
<accession>A0A1F5YAE9</accession>
<dbReference type="SUPFAM" id="SSF52540">
    <property type="entry name" value="P-loop containing nucleoside triphosphate hydrolases"/>
    <property type="match status" value="1"/>
</dbReference>
<keyword evidence="3" id="KW-0067">ATP-binding</keyword>
<dbReference type="Pfam" id="PF00437">
    <property type="entry name" value="T2SSE"/>
    <property type="match status" value="1"/>
</dbReference>
<dbReference type="EMBL" id="MFIV01000248">
    <property type="protein sequence ID" value="OGF96906.1"/>
    <property type="molecule type" value="Genomic_DNA"/>
</dbReference>
<dbReference type="CDD" id="cd01129">
    <property type="entry name" value="PulE-GspE-like"/>
    <property type="match status" value="1"/>
</dbReference>
<evidence type="ECO:0000256" key="1">
    <source>
        <dbReference type="ARBA" id="ARBA00006611"/>
    </source>
</evidence>
<evidence type="ECO:0000256" key="3">
    <source>
        <dbReference type="ARBA" id="ARBA00022840"/>
    </source>
</evidence>
<dbReference type="GO" id="GO:0005524">
    <property type="term" value="F:ATP binding"/>
    <property type="evidence" value="ECO:0007669"/>
    <property type="project" value="UniProtKB-KW"/>
</dbReference>
<dbReference type="PANTHER" id="PTHR30258">
    <property type="entry name" value="TYPE II SECRETION SYSTEM PROTEIN GSPE-RELATED"/>
    <property type="match status" value="1"/>
</dbReference>
<proteinExistence type="inferred from homology"/>
<dbReference type="Gene3D" id="3.30.450.90">
    <property type="match status" value="1"/>
</dbReference>
<dbReference type="GO" id="GO:0005886">
    <property type="term" value="C:plasma membrane"/>
    <property type="evidence" value="ECO:0007669"/>
    <property type="project" value="TreeGrafter"/>
</dbReference>
<organism evidence="5 6">
    <name type="scientific">Candidatus Glassbacteria bacterium GWA2_58_10</name>
    <dbReference type="NCBI Taxonomy" id="1817865"/>
    <lineage>
        <taxon>Bacteria</taxon>
        <taxon>Candidatus Glassiibacteriota</taxon>
    </lineage>
</organism>
<evidence type="ECO:0000259" key="4">
    <source>
        <dbReference type="PROSITE" id="PS00662"/>
    </source>
</evidence>
<sequence length="559" mass="61528">MQSTQPLGEMLVSLGLISSDQLQIAVKEQVRTEKRLGEVLVSLGFCTEEDIARIVARQTGVKMVDLRKVQPNAAALELIDQSYARQNKLVPVRLENDTLVVAMDNTSDVMLTDNLQTRTGRFIEVVQATESDIMEAIERFYVGSTSEDELIEELTQQAEESGGKGGEVTTEEESPVVKLVDQILLKGVKSGCTDIHIEPDTNTMRTRYRIDGILQQGPALPKTLQSSMIARLKVMSNLNIAETRLPQDGRFRFLMGKRSIDLRVSTFPTIHGENVVMRLLDKGKVILGLEHLGLTPKNMEQFKRAISRPSGIILVTGPTGSGKTTTLYSALTYLNNSERKIITLEDPVEYEIPLIRQGQINTKAGFTYSSGMRAILRQDPDIILVGEIRDAETAEIATQAAMTGHLVFSTLHTNDSAGAFPRLIDMGIEPFLVSSSVICVIAQRLIRKICTDCKAESVPTGEELAKLGLADKGRKYKFYKGQGCDSCNGTGFSGRCAIYEILMVSQPIEKLVLERADGPVIKAKAVEEGMMTIFHDALIKAVNGQTSIDEVLRVTYTGR</sequence>
<reference evidence="5 6" key="1">
    <citation type="journal article" date="2016" name="Nat. Commun.">
        <title>Thousands of microbial genomes shed light on interconnected biogeochemical processes in an aquifer system.</title>
        <authorList>
            <person name="Anantharaman K."/>
            <person name="Brown C.T."/>
            <person name="Hug L.A."/>
            <person name="Sharon I."/>
            <person name="Castelle C.J."/>
            <person name="Probst A.J."/>
            <person name="Thomas B.C."/>
            <person name="Singh A."/>
            <person name="Wilkins M.J."/>
            <person name="Karaoz U."/>
            <person name="Brodie E.L."/>
            <person name="Williams K.H."/>
            <person name="Hubbard S.S."/>
            <person name="Banfield J.F."/>
        </authorList>
    </citation>
    <scope>NUCLEOTIDE SEQUENCE [LARGE SCALE GENOMIC DNA]</scope>
</reference>
<dbReference type="Gene3D" id="3.40.50.300">
    <property type="entry name" value="P-loop containing nucleotide triphosphate hydrolases"/>
    <property type="match status" value="1"/>
</dbReference>
<dbReference type="InterPro" id="IPR037257">
    <property type="entry name" value="T2SS_E_N_sf"/>
</dbReference>
<dbReference type="InterPro" id="IPR007831">
    <property type="entry name" value="T2SS_GspE_N"/>
</dbReference>
<dbReference type="AlphaFoldDB" id="A0A1F5YAE9"/>
<evidence type="ECO:0000256" key="2">
    <source>
        <dbReference type="ARBA" id="ARBA00022741"/>
    </source>
</evidence>
<dbReference type="Proteomes" id="UP000176992">
    <property type="component" value="Unassembled WGS sequence"/>
</dbReference>
<dbReference type="InterPro" id="IPR027417">
    <property type="entry name" value="P-loop_NTPase"/>
</dbReference>
<dbReference type="GO" id="GO:0016887">
    <property type="term" value="F:ATP hydrolysis activity"/>
    <property type="evidence" value="ECO:0007669"/>
    <property type="project" value="TreeGrafter"/>
</dbReference>
<dbReference type="PANTHER" id="PTHR30258:SF2">
    <property type="entry name" value="COMG OPERON PROTEIN 1"/>
    <property type="match status" value="1"/>
</dbReference>
<gene>
    <name evidence="5" type="ORF">A2Z86_00735</name>
</gene>
<dbReference type="Gene3D" id="3.30.300.160">
    <property type="entry name" value="Type II secretion system, protein E, N-terminal domain"/>
    <property type="match status" value="1"/>
</dbReference>
<name>A0A1F5YAE9_9BACT</name>
<dbReference type="SMART" id="SM00382">
    <property type="entry name" value="AAA"/>
    <property type="match status" value="1"/>
</dbReference>
<protein>
    <recommendedName>
        <fullName evidence="4">Bacterial type II secretion system protein E domain-containing protein</fullName>
    </recommendedName>
</protein>
<dbReference type="InterPro" id="IPR001482">
    <property type="entry name" value="T2SS/T4SS_dom"/>
</dbReference>
<dbReference type="SUPFAM" id="SSF160246">
    <property type="entry name" value="EspE N-terminal domain-like"/>
    <property type="match status" value="1"/>
</dbReference>
<comment type="similarity">
    <text evidence="1">Belongs to the GSP E family.</text>
</comment>
<comment type="caution">
    <text evidence="5">The sequence shown here is derived from an EMBL/GenBank/DDBJ whole genome shotgun (WGS) entry which is preliminary data.</text>
</comment>
<dbReference type="PROSITE" id="PS00662">
    <property type="entry name" value="T2SP_E"/>
    <property type="match status" value="1"/>
</dbReference>